<gene>
    <name evidence="3" type="ORF">MYP_4281</name>
</gene>
<dbReference type="STRING" id="153721.MYP_4281"/>
<dbReference type="AlphaFoldDB" id="A0A098LJ87"/>
<dbReference type="OrthoDB" id="2149800at2"/>
<reference evidence="3 4" key="1">
    <citation type="submission" date="2014-09" db="EMBL/GenBank/DDBJ databases">
        <title>Sporocytophaga myxococcoides PG-01 genome sequencing.</title>
        <authorList>
            <person name="Liu L."/>
            <person name="Gao P.J."/>
            <person name="Chen G.J."/>
            <person name="Wang L.S."/>
        </authorList>
    </citation>
    <scope>NUCLEOTIDE SEQUENCE [LARGE SCALE GENOMIC DNA]</scope>
    <source>
        <strain evidence="3 4">PG-01</strain>
    </source>
</reference>
<feature type="domain" description="LysM" evidence="2">
    <location>
        <begin position="43"/>
        <end position="86"/>
    </location>
</feature>
<evidence type="ECO:0000313" key="3">
    <source>
        <dbReference type="EMBL" id="GAL87051.1"/>
    </source>
</evidence>
<feature type="compositionally biased region" description="Low complexity" evidence="1">
    <location>
        <begin position="182"/>
        <end position="191"/>
    </location>
</feature>
<dbReference type="SMART" id="SM00257">
    <property type="entry name" value="LysM"/>
    <property type="match status" value="2"/>
</dbReference>
<dbReference type="CDD" id="cd00118">
    <property type="entry name" value="LysM"/>
    <property type="match status" value="2"/>
</dbReference>
<dbReference type="Gene3D" id="2.40.40.10">
    <property type="entry name" value="RlpA-like domain"/>
    <property type="match status" value="1"/>
</dbReference>
<dbReference type="PANTHER" id="PTHR33734:SF22">
    <property type="entry name" value="MEMBRANE-BOUND LYTIC MUREIN TRANSGLYCOSYLASE D"/>
    <property type="match status" value="1"/>
</dbReference>
<dbReference type="SUPFAM" id="SSF54106">
    <property type="entry name" value="LysM domain"/>
    <property type="match status" value="2"/>
</dbReference>
<sequence length="296" mass="32057">MNYKGVSLLKNVLILILFISLSDVFAGVQDSIGLEKKDSKVFVLHKADPKETLYSISRKYKVTVDELNKNNPELSAGLKVGQIIRIPYKGSVAVVSSTPESAVSSSSGSAGGTHTVEPKETLYSLSRKYNVTVDEIRKANPGLAELKVGQTINIPGKAGGTSNASASREVPKSEVKKDENKTSSTPKPTTKNTKEQESVFVPPTDNFNKVTESGFAEVIEGNNDSPKYLALHKTAPIGTIIQVKNEANGQKLFVRVIGKLQNGNVEDKVIIKISQKAYERLSGVDKKIPVQISYIP</sequence>
<organism evidence="3 4">
    <name type="scientific">Sporocytophaga myxococcoides</name>
    <dbReference type="NCBI Taxonomy" id="153721"/>
    <lineage>
        <taxon>Bacteria</taxon>
        <taxon>Pseudomonadati</taxon>
        <taxon>Bacteroidota</taxon>
        <taxon>Cytophagia</taxon>
        <taxon>Cytophagales</taxon>
        <taxon>Cytophagaceae</taxon>
        <taxon>Sporocytophaga</taxon>
    </lineage>
</organism>
<dbReference type="RefSeq" id="WP_045467698.1">
    <property type="nucleotide sequence ID" value="NZ_BBLT01000010.1"/>
</dbReference>
<dbReference type="Proteomes" id="UP000030185">
    <property type="component" value="Unassembled WGS sequence"/>
</dbReference>
<dbReference type="Gene3D" id="3.10.350.10">
    <property type="entry name" value="LysM domain"/>
    <property type="match status" value="2"/>
</dbReference>
<evidence type="ECO:0000259" key="2">
    <source>
        <dbReference type="PROSITE" id="PS51782"/>
    </source>
</evidence>
<dbReference type="Pfam" id="PF01476">
    <property type="entry name" value="LysM"/>
    <property type="match status" value="2"/>
</dbReference>
<dbReference type="PROSITE" id="PS51782">
    <property type="entry name" value="LYSM"/>
    <property type="match status" value="2"/>
</dbReference>
<dbReference type="PANTHER" id="PTHR33734">
    <property type="entry name" value="LYSM DOMAIN-CONTAINING GPI-ANCHORED PROTEIN 2"/>
    <property type="match status" value="1"/>
</dbReference>
<keyword evidence="4" id="KW-1185">Reference proteome</keyword>
<evidence type="ECO:0000313" key="4">
    <source>
        <dbReference type="Proteomes" id="UP000030185"/>
    </source>
</evidence>
<dbReference type="EMBL" id="BBLT01000010">
    <property type="protein sequence ID" value="GAL87051.1"/>
    <property type="molecule type" value="Genomic_DNA"/>
</dbReference>
<dbReference type="InterPro" id="IPR036779">
    <property type="entry name" value="LysM_dom_sf"/>
</dbReference>
<feature type="compositionally biased region" description="Basic and acidic residues" evidence="1">
    <location>
        <begin position="169"/>
        <end position="181"/>
    </location>
</feature>
<feature type="domain" description="LysM" evidence="2">
    <location>
        <begin position="112"/>
        <end position="154"/>
    </location>
</feature>
<comment type="caution">
    <text evidence="3">The sequence shown here is derived from an EMBL/GenBank/DDBJ whole genome shotgun (WGS) entry which is preliminary data.</text>
</comment>
<name>A0A098LJ87_9BACT</name>
<dbReference type="eggNOG" id="COG1388">
    <property type="taxonomic scope" value="Bacteria"/>
</dbReference>
<evidence type="ECO:0000256" key="1">
    <source>
        <dbReference type="SAM" id="MobiDB-lite"/>
    </source>
</evidence>
<dbReference type="GO" id="GO:0008932">
    <property type="term" value="F:lytic endotransglycosylase activity"/>
    <property type="evidence" value="ECO:0007669"/>
    <property type="project" value="TreeGrafter"/>
</dbReference>
<proteinExistence type="predicted"/>
<dbReference type="InterPro" id="IPR018392">
    <property type="entry name" value="LysM"/>
</dbReference>
<accession>A0A098LJ87</accession>
<protein>
    <submittedName>
        <fullName evidence="3">LysM repeat-containing protein</fullName>
    </submittedName>
</protein>
<dbReference type="InterPro" id="IPR036908">
    <property type="entry name" value="RlpA-like_sf"/>
</dbReference>
<feature type="region of interest" description="Disordered" evidence="1">
    <location>
        <begin position="153"/>
        <end position="206"/>
    </location>
</feature>